<dbReference type="AlphaFoldDB" id="A0A557RF33"/>
<evidence type="ECO:0000256" key="4">
    <source>
        <dbReference type="ARBA" id="ARBA00022603"/>
    </source>
</evidence>
<comment type="subcellular location">
    <subcellularLocation>
        <location evidence="1 7">Cytoplasm</location>
    </subcellularLocation>
</comment>
<dbReference type="Pfam" id="PF01135">
    <property type="entry name" value="PCMT"/>
    <property type="match status" value="1"/>
</dbReference>
<evidence type="ECO:0000256" key="3">
    <source>
        <dbReference type="ARBA" id="ARBA00022490"/>
    </source>
</evidence>
<dbReference type="PANTHER" id="PTHR11579:SF0">
    <property type="entry name" value="PROTEIN-L-ISOASPARTATE(D-ASPARTATE) O-METHYLTRANSFERASE"/>
    <property type="match status" value="1"/>
</dbReference>
<dbReference type="FunFam" id="3.40.50.150:FF:000010">
    <property type="entry name" value="Protein-L-isoaspartate O-methyltransferase"/>
    <property type="match status" value="1"/>
</dbReference>
<organism evidence="8 9">
    <name type="scientific">Spiribacter aquaticus</name>
    <dbReference type="NCBI Taxonomy" id="1935996"/>
    <lineage>
        <taxon>Bacteria</taxon>
        <taxon>Pseudomonadati</taxon>
        <taxon>Pseudomonadota</taxon>
        <taxon>Gammaproteobacteria</taxon>
        <taxon>Chromatiales</taxon>
        <taxon>Ectothiorhodospiraceae</taxon>
        <taxon>Spiribacter</taxon>
    </lineage>
</organism>
<comment type="catalytic activity">
    <reaction evidence="7">
        <text>[protein]-L-isoaspartate + S-adenosyl-L-methionine = [protein]-L-isoaspartate alpha-methyl ester + S-adenosyl-L-homocysteine</text>
        <dbReference type="Rhea" id="RHEA:12705"/>
        <dbReference type="Rhea" id="RHEA-COMP:12143"/>
        <dbReference type="Rhea" id="RHEA-COMP:12144"/>
        <dbReference type="ChEBI" id="CHEBI:57856"/>
        <dbReference type="ChEBI" id="CHEBI:59789"/>
        <dbReference type="ChEBI" id="CHEBI:90596"/>
        <dbReference type="ChEBI" id="CHEBI:90598"/>
        <dbReference type="EC" id="2.1.1.77"/>
    </reaction>
</comment>
<keyword evidence="6 7" id="KW-0949">S-adenosyl-L-methionine</keyword>
<proteinExistence type="inferred from homology"/>
<keyword evidence="3 7" id="KW-0963">Cytoplasm</keyword>
<feature type="active site" evidence="7">
    <location>
        <position position="70"/>
    </location>
</feature>
<name>A0A557RF33_9GAMM</name>
<reference evidence="8 9" key="1">
    <citation type="submission" date="2019-07" db="EMBL/GenBank/DDBJ databases">
        <title>Reclasification of Spiribacter aquaticus.</title>
        <authorList>
            <person name="Leon M.J."/>
            <person name="Sanchez-Porro C."/>
            <person name="Ventosa A."/>
        </authorList>
    </citation>
    <scope>NUCLEOTIDE SEQUENCE [LARGE SCALE GENOMIC DNA]</scope>
    <source>
        <strain evidence="8 9">SP30</strain>
    </source>
</reference>
<dbReference type="Gene3D" id="3.40.50.150">
    <property type="entry name" value="Vaccinia Virus protein VP39"/>
    <property type="match status" value="1"/>
</dbReference>
<evidence type="ECO:0000313" key="9">
    <source>
        <dbReference type="Proteomes" id="UP000316688"/>
    </source>
</evidence>
<evidence type="ECO:0000256" key="6">
    <source>
        <dbReference type="ARBA" id="ARBA00022691"/>
    </source>
</evidence>
<dbReference type="GO" id="GO:0004719">
    <property type="term" value="F:protein-L-isoaspartate (D-aspartate) O-methyltransferase activity"/>
    <property type="evidence" value="ECO:0007669"/>
    <property type="project" value="UniProtKB-UniRule"/>
</dbReference>
<dbReference type="CDD" id="cd02440">
    <property type="entry name" value="AdoMet_MTases"/>
    <property type="match status" value="1"/>
</dbReference>
<comment type="similarity">
    <text evidence="2 7">Belongs to the methyltransferase superfamily. L-isoaspartyl/D-aspartyl protein methyltransferase family.</text>
</comment>
<dbReference type="HAMAP" id="MF_00090">
    <property type="entry name" value="PIMT"/>
    <property type="match status" value="1"/>
</dbReference>
<evidence type="ECO:0000256" key="7">
    <source>
        <dbReference type="HAMAP-Rule" id="MF_00090"/>
    </source>
</evidence>
<dbReference type="PROSITE" id="PS01279">
    <property type="entry name" value="PCMT"/>
    <property type="match status" value="1"/>
</dbReference>
<protein>
    <recommendedName>
        <fullName evidence="7">Protein-L-isoaspartate O-methyltransferase</fullName>
        <ecNumber evidence="7">2.1.1.77</ecNumber>
    </recommendedName>
    <alternativeName>
        <fullName evidence="7">L-isoaspartyl protein carboxyl methyltransferase</fullName>
    </alternativeName>
    <alternativeName>
        <fullName evidence="7">Protein L-isoaspartyl methyltransferase</fullName>
    </alternativeName>
    <alternativeName>
        <fullName evidence="7">Protein-beta-aspartate methyltransferase</fullName>
        <shortName evidence="7">PIMT</shortName>
    </alternativeName>
</protein>
<dbReference type="SUPFAM" id="SSF53335">
    <property type="entry name" value="S-adenosyl-L-methionine-dependent methyltransferases"/>
    <property type="match status" value="1"/>
</dbReference>
<dbReference type="PANTHER" id="PTHR11579">
    <property type="entry name" value="PROTEIN-L-ISOASPARTATE O-METHYLTRANSFERASE"/>
    <property type="match status" value="1"/>
</dbReference>
<keyword evidence="5 7" id="KW-0808">Transferase</keyword>
<sequence>MDDHRRQGIGMTSRRTRERLAGRLGDAGIRDARVLNVMRQIPRHLFVDEALASRAYEDTALPIGHGQTISQPFVVARMTEILIRDRIPSRVLEVGTGSGYQAAVLAALVDEVCTIERIRALYERSCALFRQLDIGNIRQRLGDGFEGWPSAAPFDAIILTAAPETVPPALFEQLADDGQLMAPVGGGGTQELRVWHRRAGAFNEQTVEAVSFVPMRGGIEG</sequence>
<dbReference type="InterPro" id="IPR000682">
    <property type="entry name" value="PCMT"/>
</dbReference>
<dbReference type="InterPro" id="IPR029063">
    <property type="entry name" value="SAM-dependent_MTases_sf"/>
</dbReference>
<keyword evidence="4 7" id="KW-0489">Methyltransferase</keyword>
<dbReference type="Proteomes" id="UP000316688">
    <property type="component" value="Unassembled WGS sequence"/>
</dbReference>
<dbReference type="NCBIfam" id="NF001453">
    <property type="entry name" value="PRK00312.1"/>
    <property type="match status" value="1"/>
</dbReference>
<dbReference type="GO" id="GO:0030091">
    <property type="term" value="P:protein repair"/>
    <property type="evidence" value="ECO:0007669"/>
    <property type="project" value="UniProtKB-UniRule"/>
</dbReference>
<keyword evidence="9" id="KW-1185">Reference proteome</keyword>
<dbReference type="EC" id="2.1.1.77" evidence="7"/>
<dbReference type="EMBL" id="VMKP01000004">
    <property type="protein sequence ID" value="TVO63765.1"/>
    <property type="molecule type" value="Genomic_DNA"/>
</dbReference>
<evidence type="ECO:0000256" key="1">
    <source>
        <dbReference type="ARBA" id="ARBA00004496"/>
    </source>
</evidence>
<accession>A0A557RF33</accession>
<evidence type="ECO:0000256" key="2">
    <source>
        <dbReference type="ARBA" id="ARBA00005369"/>
    </source>
</evidence>
<evidence type="ECO:0000313" key="8">
    <source>
        <dbReference type="EMBL" id="TVO63765.1"/>
    </source>
</evidence>
<dbReference type="GO" id="GO:0005737">
    <property type="term" value="C:cytoplasm"/>
    <property type="evidence" value="ECO:0007669"/>
    <property type="project" value="UniProtKB-SubCell"/>
</dbReference>
<gene>
    <name evidence="7" type="primary">pcm</name>
    <name evidence="8" type="ORF">FPL11_08880</name>
</gene>
<comment type="function">
    <text evidence="7">Catalyzes the methyl esterification of L-isoaspartyl residues in peptides and proteins that result from spontaneous decomposition of normal L-aspartyl and L-asparaginyl residues. It plays a role in the repair and/or degradation of damaged proteins.</text>
</comment>
<dbReference type="NCBIfam" id="TIGR00080">
    <property type="entry name" value="pimt"/>
    <property type="match status" value="1"/>
</dbReference>
<evidence type="ECO:0000256" key="5">
    <source>
        <dbReference type="ARBA" id="ARBA00022679"/>
    </source>
</evidence>
<comment type="caution">
    <text evidence="8">The sequence shown here is derived from an EMBL/GenBank/DDBJ whole genome shotgun (WGS) entry which is preliminary data.</text>
</comment>
<dbReference type="GO" id="GO:0032259">
    <property type="term" value="P:methylation"/>
    <property type="evidence" value="ECO:0007669"/>
    <property type="project" value="UniProtKB-KW"/>
</dbReference>
<dbReference type="RefSeq" id="WP_144348298.1">
    <property type="nucleotide sequence ID" value="NZ_VMKP01000004.1"/>
</dbReference>